<name>A0A1L2BX59_9CAUD</name>
<gene>
    <name evidence="1" type="ORF">2AV2_177</name>
</gene>
<evidence type="ECO:0000313" key="2">
    <source>
        <dbReference type="Proteomes" id="UP000225722"/>
    </source>
</evidence>
<dbReference type="EMBL" id="KU230356">
    <property type="protein sequence ID" value="ALY07629.1"/>
    <property type="molecule type" value="Genomic_DNA"/>
</dbReference>
<keyword evidence="2" id="KW-1185">Reference proteome</keyword>
<protein>
    <submittedName>
        <fullName evidence="1">Uncharacterized protein</fullName>
    </submittedName>
</protein>
<accession>A0A1L2BX59</accession>
<reference evidence="2" key="1">
    <citation type="submission" date="2015-12" db="EMBL/GenBank/DDBJ databases">
        <authorList>
            <person name="Sencilo A."/>
            <person name="Bamford D.H."/>
            <person name="Roine E."/>
        </authorList>
    </citation>
    <scope>NUCLEOTIDE SEQUENCE [LARGE SCALE GENOMIC DNA]</scope>
</reference>
<evidence type="ECO:0000313" key="1">
    <source>
        <dbReference type="EMBL" id="ALY07629.1"/>
    </source>
</evidence>
<organism evidence="1 2">
    <name type="scientific">Nodularia phage vB_NpeS-2AV2</name>
    <dbReference type="NCBI Taxonomy" id="1777122"/>
    <lineage>
        <taxon>Viruses</taxon>
        <taxon>Duplodnaviria</taxon>
        <taxon>Heunggongvirae</taxon>
        <taxon>Uroviricota</taxon>
        <taxon>Caudoviricetes</taxon>
        <taxon>Ravarandavirus</taxon>
        <taxon>Ravarandavirus rv2AV2</taxon>
    </lineage>
</organism>
<proteinExistence type="predicted"/>
<dbReference type="Proteomes" id="UP000225722">
    <property type="component" value="Segment"/>
</dbReference>
<sequence>MKHLNPSQDSIIPYGSTGSDEIVEIHQQPVASEIRYYSDFLDSICPTPEQLADYLTEPNEPTFLDRLANALRLRQQG</sequence>